<evidence type="ECO:0000313" key="7">
    <source>
        <dbReference type="Proteomes" id="UP000887574"/>
    </source>
</evidence>
<evidence type="ECO:0000256" key="2">
    <source>
        <dbReference type="ARBA" id="ARBA00022723"/>
    </source>
</evidence>
<proteinExistence type="inferred from homology"/>
<dbReference type="Gene3D" id="1.10.630.10">
    <property type="entry name" value="Cytochrome P450"/>
    <property type="match status" value="1"/>
</dbReference>
<dbReference type="PANTHER" id="PTHR24300">
    <property type="entry name" value="CYTOCHROME P450 508A4-RELATED"/>
    <property type="match status" value="1"/>
</dbReference>
<dbReference type="InterPro" id="IPR001128">
    <property type="entry name" value="Cyt_P450"/>
</dbReference>
<sequence length="734" mass="81819">MHLIPLINEGEIRVQQSGQQQLQNRPTRDSLGGKNRKLHDLDRAQILKNFSLGLYSSKVMKNEEFAMLRDEKGLKVAIRCLACSAIFSPCVGGHLNYHRRNACPGTQRSQDQSREIIPKAAAIQHSSVPSASTPMLSPQVQILDSVTRMCALDEISPSILLAPGFHQFLKCLVNQCNNQQSSDCEIDHLLPHPSLVWKHVRRQVQSKQPSFRHDLNNRLKSCGLAVSLQSEAGKWLQTAHFIADDWTLQSIPLETLASTSENLAEEVKSSLNGMGLANFEAVSIVLPEGSCVDTNVRCALTFKQLNEQQKTMSNKKKLYELLELFQPLLHAVDTLNNSKAPTIHKVLPVLQNLKHHFQQVQLKPGCSTTVQVISQSVLDLLNQESNGLLSDQHYFALILDPSEKNKIREYLQSKEQRDKLTQRFKSSVLINHNLHKNDSSEEIANRKSLNLSDSYFDVDVALSVADGTDADIEKEVIAYLCTPTIQQLELRNIFTAFCFRLLPSHWHKKKSVEGKLVLITGAGGAIAANLETANICRQLGVQAYCQSVDVGDRQAIYTAADSIQKYTNGNFEADDVDILVNNAGIISSASFLDTEDDRIEKLFRINMTIAGKQIPAGTTIMPQIGAVLYDEHLFPDPDTFKPERFIDKVKNTYAPSKYLKPFGVGKRACLGESLARMELSIVFASMIQNFNFEAVDPACLPSLARLAGMASKPNHFKCRISQRRAHLVVSNTPM</sequence>
<dbReference type="InterPro" id="IPR036396">
    <property type="entry name" value="Cyt_P450_sf"/>
</dbReference>
<evidence type="ECO:0000313" key="8">
    <source>
        <dbReference type="WBParaSite" id="jg14148"/>
    </source>
</evidence>
<dbReference type="InterPro" id="IPR050182">
    <property type="entry name" value="Cytochrome_P450_fam2"/>
</dbReference>
<name>A0A915D0F2_9BILA</name>
<feature type="binding site" description="axial binding residue" evidence="5">
    <location>
        <position position="669"/>
    </location>
    <ligand>
        <name>heme</name>
        <dbReference type="ChEBI" id="CHEBI:30413"/>
    </ligand>
    <ligandPart>
        <name>Fe</name>
        <dbReference type="ChEBI" id="CHEBI:18248"/>
    </ligandPart>
</feature>
<dbReference type="PANTHER" id="PTHR24300:SF375">
    <property type="entry name" value="CYTOCHROME P450 FAMILY"/>
    <property type="match status" value="1"/>
</dbReference>
<feature type="region of interest" description="Disordered" evidence="6">
    <location>
        <begin position="15"/>
        <end position="35"/>
    </location>
</feature>
<keyword evidence="7" id="KW-1185">Reference proteome</keyword>
<accession>A0A915D0F2</accession>
<keyword evidence="3 5" id="KW-0408">Iron</keyword>
<evidence type="ECO:0000256" key="4">
    <source>
        <dbReference type="ARBA" id="ARBA00023033"/>
    </source>
</evidence>
<evidence type="ECO:0000256" key="6">
    <source>
        <dbReference type="SAM" id="MobiDB-lite"/>
    </source>
</evidence>
<dbReference type="PRINTS" id="PR00463">
    <property type="entry name" value="EP450I"/>
</dbReference>
<dbReference type="InterPro" id="IPR017972">
    <property type="entry name" value="Cyt_P450_CS"/>
</dbReference>
<dbReference type="Proteomes" id="UP000887574">
    <property type="component" value="Unplaced"/>
</dbReference>
<feature type="compositionally biased region" description="Polar residues" evidence="6">
    <location>
        <begin position="15"/>
        <end position="25"/>
    </location>
</feature>
<dbReference type="AlphaFoldDB" id="A0A915D0F2"/>
<dbReference type="GO" id="GO:0016712">
    <property type="term" value="F:oxidoreductase activity, acting on paired donors, with incorporation or reduction of molecular oxygen, reduced flavin or flavoprotein as one donor, and incorporation of one atom of oxygen"/>
    <property type="evidence" value="ECO:0007669"/>
    <property type="project" value="TreeGrafter"/>
</dbReference>
<dbReference type="SUPFAM" id="SSF48264">
    <property type="entry name" value="Cytochrome P450"/>
    <property type="match status" value="1"/>
</dbReference>
<keyword evidence="2 5" id="KW-0479">Metal-binding</keyword>
<evidence type="ECO:0000256" key="5">
    <source>
        <dbReference type="PIRSR" id="PIRSR602401-1"/>
    </source>
</evidence>
<dbReference type="Gene3D" id="3.40.50.720">
    <property type="entry name" value="NAD(P)-binding Rossmann-like Domain"/>
    <property type="match status" value="1"/>
</dbReference>
<keyword evidence="5" id="KW-0349">Heme</keyword>
<dbReference type="WBParaSite" id="jg14148">
    <property type="protein sequence ID" value="jg14148"/>
    <property type="gene ID" value="jg14148"/>
</dbReference>
<dbReference type="GO" id="GO:0005737">
    <property type="term" value="C:cytoplasm"/>
    <property type="evidence" value="ECO:0007669"/>
    <property type="project" value="TreeGrafter"/>
</dbReference>
<evidence type="ECO:0000256" key="3">
    <source>
        <dbReference type="ARBA" id="ARBA00023004"/>
    </source>
</evidence>
<dbReference type="GO" id="GO:0006805">
    <property type="term" value="P:xenobiotic metabolic process"/>
    <property type="evidence" value="ECO:0007669"/>
    <property type="project" value="TreeGrafter"/>
</dbReference>
<dbReference type="Pfam" id="PF00067">
    <property type="entry name" value="p450"/>
    <property type="match status" value="1"/>
</dbReference>
<comment type="cofactor">
    <cofactor evidence="5">
        <name>heme</name>
        <dbReference type="ChEBI" id="CHEBI:30413"/>
    </cofactor>
</comment>
<dbReference type="InterPro" id="IPR012337">
    <property type="entry name" value="RNaseH-like_sf"/>
</dbReference>
<dbReference type="InterPro" id="IPR036291">
    <property type="entry name" value="NAD(P)-bd_dom_sf"/>
</dbReference>
<dbReference type="GO" id="GO:0020037">
    <property type="term" value="F:heme binding"/>
    <property type="evidence" value="ECO:0007669"/>
    <property type="project" value="InterPro"/>
</dbReference>
<dbReference type="PRINTS" id="PR00385">
    <property type="entry name" value="P450"/>
</dbReference>
<keyword evidence="4" id="KW-0503">Monooxygenase</keyword>
<dbReference type="SUPFAM" id="SSF51735">
    <property type="entry name" value="NAD(P)-binding Rossmann-fold domains"/>
    <property type="match status" value="1"/>
</dbReference>
<dbReference type="PROSITE" id="PS00086">
    <property type="entry name" value="CYTOCHROME_P450"/>
    <property type="match status" value="1"/>
</dbReference>
<dbReference type="InterPro" id="IPR002401">
    <property type="entry name" value="Cyt_P450_E_grp-I"/>
</dbReference>
<comment type="similarity">
    <text evidence="1">Belongs to the cytochrome P450 family.</text>
</comment>
<organism evidence="7 8">
    <name type="scientific">Ditylenchus dipsaci</name>
    <dbReference type="NCBI Taxonomy" id="166011"/>
    <lineage>
        <taxon>Eukaryota</taxon>
        <taxon>Metazoa</taxon>
        <taxon>Ecdysozoa</taxon>
        <taxon>Nematoda</taxon>
        <taxon>Chromadorea</taxon>
        <taxon>Rhabditida</taxon>
        <taxon>Tylenchina</taxon>
        <taxon>Tylenchomorpha</taxon>
        <taxon>Sphaerularioidea</taxon>
        <taxon>Anguinidae</taxon>
        <taxon>Anguininae</taxon>
        <taxon>Ditylenchus</taxon>
    </lineage>
</organism>
<dbReference type="GO" id="GO:0005506">
    <property type="term" value="F:iron ion binding"/>
    <property type="evidence" value="ECO:0007669"/>
    <property type="project" value="InterPro"/>
</dbReference>
<dbReference type="SUPFAM" id="SSF53098">
    <property type="entry name" value="Ribonuclease H-like"/>
    <property type="match status" value="1"/>
</dbReference>
<reference evidence="8" key="1">
    <citation type="submission" date="2022-11" db="UniProtKB">
        <authorList>
            <consortium name="WormBaseParasite"/>
        </authorList>
    </citation>
    <scope>IDENTIFICATION</scope>
</reference>
<dbReference type="GO" id="GO:0006082">
    <property type="term" value="P:organic acid metabolic process"/>
    <property type="evidence" value="ECO:0007669"/>
    <property type="project" value="TreeGrafter"/>
</dbReference>
<keyword evidence="4" id="KW-0560">Oxidoreductase</keyword>
<protein>
    <submittedName>
        <fullName evidence="8">Uncharacterized protein</fullName>
    </submittedName>
</protein>
<evidence type="ECO:0000256" key="1">
    <source>
        <dbReference type="ARBA" id="ARBA00010617"/>
    </source>
</evidence>